<dbReference type="Proteomes" id="UP000612808">
    <property type="component" value="Unassembled WGS sequence"/>
</dbReference>
<dbReference type="SUPFAM" id="SSF141673">
    <property type="entry name" value="MOSC N-terminal domain-like"/>
    <property type="match status" value="1"/>
</dbReference>
<dbReference type="RefSeq" id="WP_203656163.1">
    <property type="nucleotide sequence ID" value="NZ_BAAAZM010000003.1"/>
</dbReference>
<dbReference type="AlphaFoldDB" id="A0A8J3J9I2"/>
<dbReference type="Pfam" id="PF03473">
    <property type="entry name" value="MOSC"/>
    <property type="match status" value="1"/>
</dbReference>
<keyword evidence="3" id="KW-1185">Reference proteome</keyword>
<proteinExistence type="predicted"/>
<comment type="caution">
    <text evidence="2">The sequence shown here is derived from an EMBL/GenBank/DDBJ whole genome shotgun (WGS) entry which is preliminary data.</text>
</comment>
<protein>
    <submittedName>
        <fullName evidence="2">Molybdenum cofactor biosysynthesis protein</fullName>
    </submittedName>
</protein>
<evidence type="ECO:0000313" key="2">
    <source>
        <dbReference type="EMBL" id="GID10713.1"/>
    </source>
</evidence>
<dbReference type="InterPro" id="IPR005303">
    <property type="entry name" value="MOCOS_middle"/>
</dbReference>
<dbReference type="Pfam" id="PF03476">
    <property type="entry name" value="MOSC_N"/>
    <property type="match status" value="1"/>
</dbReference>
<name>A0A8J3J9I2_9ACTN</name>
<sequence length="273" mass="29874">MQVSELYVYPVKSTRGTAVAVAEVEPWGLRGDRRWLVVLPGGEFLTARENDRMLTVTATETPDGLTLAAPGRPTVRVPYPVGGAAVAVAVTRLDTVRAAGPVADDWLTAVLGEPVRLGWLDDPRRRTVSAEHGGEPGDPLNLSDAGPLLLATTASLDRLNHWVSETRAERGEPAGDPLDMRRFRPNVVVDGVAEPFAEDTWTSVRIGDVDFRVSELCDRCVLTTIDPDTRAHGHEPIRTLARHRRWDRHVWFGVRLVPRSPGTLRRGAPVVVG</sequence>
<reference evidence="2" key="1">
    <citation type="submission" date="2021-01" db="EMBL/GenBank/DDBJ databases">
        <title>Whole genome shotgun sequence of Actinocatenispora rupis NBRC 107355.</title>
        <authorList>
            <person name="Komaki H."/>
            <person name="Tamura T."/>
        </authorList>
    </citation>
    <scope>NUCLEOTIDE SEQUENCE</scope>
    <source>
        <strain evidence="2">NBRC 107355</strain>
    </source>
</reference>
<evidence type="ECO:0000313" key="3">
    <source>
        <dbReference type="Proteomes" id="UP000612808"/>
    </source>
</evidence>
<dbReference type="SUPFAM" id="SSF50800">
    <property type="entry name" value="PK beta-barrel domain-like"/>
    <property type="match status" value="1"/>
</dbReference>
<dbReference type="EMBL" id="BOMB01000009">
    <property type="protein sequence ID" value="GID10713.1"/>
    <property type="molecule type" value="Genomic_DNA"/>
</dbReference>
<dbReference type="GO" id="GO:0003824">
    <property type="term" value="F:catalytic activity"/>
    <property type="evidence" value="ECO:0007669"/>
    <property type="project" value="InterPro"/>
</dbReference>
<accession>A0A8J3J9I2</accession>
<evidence type="ECO:0000259" key="1">
    <source>
        <dbReference type="PROSITE" id="PS51340"/>
    </source>
</evidence>
<dbReference type="InterPro" id="IPR011037">
    <property type="entry name" value="Pyrv_Knase-like_insert_dom_sf"/>
</dbReference>
<dbReference type="InterPro" id="IPR005302">
    <property type="entry name" value="MoCF_Sase_C"/>
</dbReference>
<dbReference type="PANTHER" id="PTHR14237:SF19">
    <property type="entry name" value="MITOCHONDRIAL AMIDOXIME REDUCING COMPONENT 1"/>
    <property type="match status" value="1"/>
</dbReference>
<feature type="domain" description="MOSC" evidence="1">
    <location>
        <begin position="121"/>
        <end position="273"/>
    </location>
</feature>
<organism evidence="2 3">
    <name type="scientific">Actinocatenispora rupis</name>
    <dbReference type="NCBI Taxonomy" id="519421"/>
    <lineage>
        <taxon>Bacteria</taxon>
        <taxon>Bacillati</taxon>
        <taxon>Actinomycetota</taxon>
        <taxon>Actinomycetes</taxon>
        <taxon>Micromonosporales</taxon>
        <taxon>Micromonosporaceae</taxon>
        <taxon>Actinocatenispora</taxon>
    </lineage>
</organism>
<gene>
    <name evidence="2" type="ORF">Aru02nite_16020</name>
</gene>
<dbReference type="GO" id="GO:0030151">
    <property type="term" value="F:molybdenum ion binding"/>
    <property type="evidence" value="ECO:0007669"/>
    <property type="project" value="InterPro"/>
</dbReference>
<dbReference type="PANTHER" id="PTHR14237">
    <property type="entry name" value="MOLYBDOPTERIN COFACTOR SULFURASE MOSC"/>
    <property type="match status" value="1"/>
</dbReference>
<dbReference type="GO" id="GO:0030170">
    <property type="term" value="F:pyridoxal phosphate binding"/>
    <property type="evidence" value="ECO:0007669"/>
    <property type="project" value="InterPro"/>
</dbReference>
<dbReference type="PROSITE" id="PS51340">
    <property type="entry name" value="MOSC"/>
    <property type="match status" value="1"/>
</dbReference>